<keyword evidence="1" id="KW-0175">Coiled coil</keyword>
<reference evidence="3 4" key="1">
    <citation type="journal article" date="2018" name="G3 (Bethesda)">
        <title>Phylogenetic and Phylogenomic Definition of Rhizopus Species.</title>
        <authorList>
            <person name="Gryganskyi A.P."/>
            <person name="Golan J."/>
            <person name="Dolatabadi S."/>
            <person name="Mondo S."/>
            <person name="Robb S."/>
            <person name="Idnurm A."/>
            <person name="Muszewska A."/>
            <person name="Steczkiewicz K."/>
            <person name="Masonjones S."/>
            <person name="Liao H.L."/>
            <person name="Gajdeczka M.T."/>
            <person name="Anike F."/>
            <person name="Vuek A."/>
            <person name="Anishchenko I.M."/>
            <person name="Voigt K."/>
            <person name="de Hoog G.S."/>
            <person name="Smith M.E."/>
            <person name="Heitman J."/>
            <person name="Vilgalys R."/>
            <person name="Stajich J.E."/>
        </authorList>
    </citation>
    <scope>NUCLEOTIDE SEQUENCE [LARGE SCALE GENOMIC DNA]</scope>
    <source>
        <strain evidence="3 4">LSU 92-RS-03</strain>
    </source>
</reference>
<feature type="compositionally biased region" description="Basic residues" evidence="2">
    <location>
        <begin position="229"/>
        <end position="243"/>
    </location>
</feature>
<protein>
    <submittedName>
        <fullName evidence="3">Uncharacterized protein</fullName>
    </submittedName>
</protein>
<feature type="region of interest" description="Disordered" evidence="2">
    <location>
        <begin position="229"/>
        <end position="261"/>
    </location>
</feature>
<evidence type="ECO:0000313" key="4">
    <source>
        <dbReference type="Proteomes" id="UP000253551"/>
    </source>
</evidence>
<accession>A0A367J251</accession>
<evidence type="ECO:0000256" key="1">
    <source>
        <dbReference type="SAM" id="Coils"/>
    </source>
</evidence>
<proteinExistence type="predicted"/>
<comment type="caution">
    <text evidence="3">The sequence shown here is derived from an EMBL/GenBank/DDBJ whole genome shotgun (WGS) entry which is preliminary data.</text>
</comment>
<dbReference type="OrthoDB" id="4088568at2759"/>
<feature type="coiled-coil region" evidence="1">
    <location>
        <begin position="1"/>
        <end position="70"/>
    </location>
</feature>
<gene>
    <name evidence="3" type="ORF">CU098_000891</name>
</gene>
<feature type="non-terminal residue" evidence="3">
    <location>
        <position position="1"/>
    </location>
</feature>
<dbReference type="STRING" id="4846.A0A367J251"/>
<dbReference type="EMBL" id="PJQM01004566">
    <property type="protein sequence ID" value="RCH84018.1"/>
    <property type="molecule type" value="Genomic_DNA"/>
</dbReference>
<dbReference type="Proteomes" id="UP000253551">
    <property type="component" value="Unassembled WGS sequence"/>
</dbReference>
<organism evidence="3 4">
    <name type="scientific">Rhizopus stolonifer</name>
    <name type="common">Rhizopus nigricans</name>
    <dbReference type="NCBI Taxonomy" id="4846"/>
    <lineage>
        <taxon>Eukaryota</taxon>
        <taxon>Fungi</taxon>
        <taxon>Fungi incertae sedis</taxon>
        <taxon>Mucoromycota</taxon>
        <taxon>Mucoromycotina</taxon>
        <taxon>Mucoromycetes</taxon>
        <taxon>Mucorales</taxon>
        <taxon>Mucorineae</taxon>
        <taxon>Rhizopodaceae</taxon>
        <taxon>Rhizopus</taxon>
    </lineage>
</organism>
<keyword evidence="4" id="KW-1185">Reference proteome</keyword>
<sequence length="605" mass="69860">LTEYHEKIIELEQSLDQVENEKDDLVKEKNKWLWEYQKRQKILDETISDLEMANEKCKQLSIELESKSNELEKLRLFKFMVRHSESREEVLTSKLEDTNQELALCRRNELVLESKIKKLKTRYESLYNAHEQLSKHVEENSALNDHHRHHTSDALKFTSPSTRNTDDLINLIKELSVSNTKLKSELLNSKDQLLEAREEIITLSRKSDRDSTATRKSTDLFSEINMKAKTRRATSVKEKKKKKESMPIRHNTVLPSPLPTVSSSMPNSICSESSPVVHHHYHYYVKGEQMDDSMSDTSEEKTRALLQEPNQQDTIESSSPTSSILTIKRDGTTVTNQSPYFMLQEHVAQVLDRLRGSDIRTLNRRLKRAFDITELSSMSNAIIDNILMDVDTLETRFLWVTDTVGFFPLLDLFKDMLKELGLLKSTMNELQVDYVQKIEKNEIRVQEEILRKRQQKRSQVVNEPKPLSWLINLFTKADPLTHSNVSTLTKTTTNASTLIPTIEEDEHLVRKEEDRAPRNTFPHPIPETKRRPKPIFNTPPTHAPIMHTSSSTGTNRSAVHIRNKRSLHRIHIDYEGIGPAAIRPIPSDRDLSVTANFSSSWLGGK</sequence>
<evidence type="ECO:0000256" key="2">
    <source>
        <dbReference type="SAM" id="MobiDB-lite"/>
    </source>
</evidence>
<evidence type="ECO:0000313" key="3">
    <source>
        <dbReference type="EMBL" id="RCH84018.1"/>
    </source>
</evidence>
<feature type="compositionally biased region" description="Low complexity" evidence="2">
    <location>
        <begin position="252"/>
        <end position="261"/>
    </location>
</feature>
<dbReference type="AlphaFoldDB" id="A0A367J251"/>
<name>A0A367J251_RHIST</name>
<feature type="region of interest" description="Disordered" evidence="2">
    <location>
        <begin position="511"/>
        <end position="533"/>
    </location>
</feature>